<feature type="transmembrane region" description="Helical" evidence="6">
    <location>
        <begin position="435"/>
        <end position="457"/>
    </location>
</feature>
<dbReference type="Pfam" id="PF01943">
    <property type="entry name" value="Polysacc_synt"/>
    <property type="match status" value="1"/>
</dbReference>
<evidence type="ECO:0000256" key="3">
    <source>
        <dbReference type="ARBA" id="ARBA00022692"/>
    </source>
</evidence>
<name>A0A1I2W6G6_9BACL</name>
<feature type="transmembrane region" description="Helical" evidence="6">
    <location>
        <begin position="355"/>
        <end position="373"/>
    </location>
</feature>
<dbReference type="OrthoDB" id="9089519at2"/>
<accession>A0A1I2W6G6</accession>
<dbReference type="RefSeq" id="WP_093674720.1">
    <property type="nucleotide sequence ID" value="NZ_FOOY01000035.1"/>
</dbReference>
<feature type="transmembrane region" description="Helical" evidence="6">
    <location>
        <begin position="379"/>
        <end position="400"/>
    </location>
</feature>
<dbReference type="PANTHER" id="PTHR30250">
    <property type="entry name" value="PST FAMILY PREDICTED COLANIC ACID TRANSPORTER"/>
    <property type="match status" value="1"/>
</dbReference>
<feature type="transmembrane region" description="Helical" evidence="6">
    <location>
        <begin position="112"/>
        <end position="137"/>
    </location>
</feature>
<feature type="transmembrane region" description="Helical" evidence="6">
    <location>
        <begin position="284"/>
        <end position="305"/>
    </location>
</feature>
<dbReference type="STRING" id="269670.SAMN02982927_03394"/>
<comment type="subcellular location">
    <subcellularLocation>
        <location evidence="1">Cell membrane</location>
        <topology evidence="1">Multi-pass membrane protein</topology>
    </subcellularLocation>
</comment>
<reference evidence="8" key="1">
    <citation type="submission" date="2016-10" db="EMBL/GenBank/DDBJ databases">
        <authorList>
            <person name="Varghese N."/>
            <person name="Submissions S."/>
        </authorList>
    </citation>
    <scope>NUCLEOTIDE SEQUENCE [LARGE SCALE GENOMIC DNA]</scope>
    <source>
        <strain evidence="8">ATCC 700379</strain>
    </source>
</reference>
<dbReference type="AlphaFoldDB" id="A0A1I2W6G6"/>
<feature type="transmembrane region" description="Helical" evidence="6">
    <location>
        <begin position="84"/>
        <end position="106"/>
    </location>
</feature>
<keyword evidence="4 6" id="KW-1133">Transmembrane helix</keyword>
<keyword evidence="8" id="KW-1185">Reference proteome</keyword>
<feature type="transmembrane region" description="Helical" evidence="6">
    <location>
        <begin position="41"/>
        <end position="63"/>
    </location>
</feature>
<protein>
    <submittedName>
        <fullName evidence="7">Membrane protein involved in the export of O-antigen and teichoic acid</fullName>
    </submittedName>
</protein>
<evidence type="ECO:0000313" key="7">
    <source>
        <dbReference type="EMBL" id="SFG96239.1"/>
    </source>
</evidence>
<feature type="transmembrane region" description="Helical" evidence="6">
    <location>
        <begin position="412"/>
        <end position="429"/>
    </location>
</feature>
<organism evidence="7 8">
    <name type="scientific">Sporolactobacillus nakayamae</name>
    <dbReference type="NCBI Taxonomy" id="269670"/>
    <lineage>
        <taxon>Bacteria</taxon>
        <taxon>Bacillati</taxon>
        <taxon>Bacillota</taxon>
        <taxon>Bacilli</taxon>
        <taxon>Bacillales</taxon>
        <taxon>Sporolactobacillaceae</taxon>
        <taxon>Sporolactobacillus</taxon>
    </lineage>
</organism>
<evidence type="ECO:0000256" key="2">
    <source>
        <dbReference type="ARBA" id="ARBA00022475"/>
    </source>
</evidence>
<evidence type="ECO:0000256" key="5">
    <source>
        <dbReference type="ARBA" id="ARBA00023136"/>
    </source>
</evidence>
<dbReference type="InterPro" id="IPR050833">
    <property type="entry name" value="Poly_Biosynth_Transport"/>
</dbReference>
<dbReference type="InterPro" id="IPR002797">
    <property type="entry name" value="Polysacc_synth"/>
</dbReference>
<feature type="transmembrane region" description="Helical" evidence="6">
    <location>
        <begin position="173"/>
        <end position="199"/>
    </location>
</feature>
<dbReference type="PANTHER" id="PTHR30250:SF11">
    <property type="entry name" value="O-ANTIGEN TRANSPORTER-RELATED"/>
    <property type="match status" value="1"/>
</dbReference>
<keyword evidence="2" id="KW-1003">Cell membrane</keyword>
<proteinExistence type="predicted"/>
<evidence type="ECO:0000313" key="8">
    <source>
        <dbReference type="Proteomes" id="UP000198752"/>
    </source>
</evidence>
<feature type="transmembrane region" description="Helical" evidence="6">
    <location>
        <begin position="144"/>
        <end position="167"/>
    </location>
</feature>
<dbReference type="GO" id="GO:0005886">
    <property type="term" value="C:plasma membrane"/>
    <property type="evidence" value="ECO:0007669"/>
    <property type="project" value="UniProtKB-SubCell"/>
</dbReference>
<evidence type="ECO:0000256" key="6">
    <source>
        <dbReference type="SAM" id="Phobius"/>
    </source>
</evidence>
<feature type="transmembrane region" description="Helical" evidence="6">
    <location>
        <begin position="12"/>
        <end position="35"/>
    </location>
</feature>
<keyword evidence="5 6" id="KW-0472">Membrane</keyword>
<gene>
    <name evidence="7" type="ORF">SAMN02982927_03394</name>
</gene>
<evidence type="ECO:0000256" key="4">
    <source>
        <dbReference type="ARBA" id="ARBA00022989"/>
    </source>
</evidence>
<sequence>MNLIRIIKNALYLLFGNIGVRVITVLSIIFLTRLIGPDEYGIFSIAIAITSIAVYCADLGLTATFIRDANKKNSDISQLLSTYIIIRILLSFGVAILAYILLHVFYKDQPYLMFIINGILYPSLLGTVFQGAATAYFQSKERMFLSSLIVVIQGILSSSVIFIAVFFRWKLTVLAPVYGCTNLITGLIALVLLLNCASIKKGWNTSLFKQLVAFSINGLIIMMLPQLGPIILEKVASLNSVGFFSVAYKIPSVLYQVPGVVATAFFPRLFALGNNQLLKEHRNLSIIELKLMSFTGMCISLPFIINPEFWISLLFGEKWLPASGALMSLSYMIVLQSINFPLADYLTTRNQQYKRMLIMAVGLLTAVISYTILGKYFGLLGGAFSPIIIETSLLLGFCIIIKNSLLFLWDGIRYNVLAFIICRLLAFLIPIGNFLFGHILITIFFIFLVLVMDRNLFIKVKEIFIKRVLHSN</sequence>
<feature type="transmembrane region" description="Helical" evidence="6">
    <location>
        <begin position="325"/>
        <end position="343"/>
    </location>
</feature>
<feature type="transmembrane region" description="Helical" evidence="6">
    <location>
        <begin position="211"/>
        <end position="232"/>
    </location>
</feature>
<feature type="transmembrane region" description="Helical" evidence="6">
    <location>
        <begin position="252"/>
        <end position="272"/>
    </location>
</feature>
<keyword evidence="3 6" id="KW-0812">Transmembrane</keyword>
<evidence type="ECO:0000256" key="1">
    <source>
        <dbReference type="ARBA" id="ARBA00004651"/>
    </source>
</evidence>
<dbReference type="EMBL" id="FOOY01000035">
    <property type="protein sequence ID" value="SFG96239.1"/>
    <property type="molecule type" value="Genomic_DNA"/>
</dbReference>
<dbReference type="Proteomes" id="UP000198752">
    <property type="component" value="Unassembled WGS sequence"/>
</dbReference>